<evidence type="ECO:0000313" key="8">
    <source>
        <dbReference type="EMBL" id="GAA0746601.1"/>
    </source>
</evidence>
<comment type="caution">
    <text evidence="8">The sequence shown here is derived from an EMBL/GenBank/DDBJ whole genome shotgun (WGS) entry which is preliminary data.</text>
</comment>
<dbReference type="PANTHER" id="PTHR43811:SF19">
    <property type="entry name" value="39 KDA FK506-BINDING NUCLEAR PROTEIN"/>
    <property type="match status" value="1"/>
</dbReference>
<organism evidence="8 9">
    <name type="scientific">Ideonella azotifigens</name>
    <dbReference type="NCBI Taxonomy" id="513160"/>
    <lineage>
        <taxon>Bacteria</taxon>
        <taxon>Pseudomonadati</taxon>
        <taxon>Pseudomonadota</taxon>
        <taxon>Betaproteobacteria</taxon>
        <taxon>Burkholderiales</taxon>
        <taxon>Sphaerotilaceae</taxon>
        <taxon>Ideonella</taxon>
    </lineage>
</organism>
<evidence type="ECO:0000256" key="6">
    <source>
        <dbReference type="RuleBase" id="RU003915"/>
    </source>
</evidence>
<comment type="catalytic activity">
    <reaction evidence="1 5 6">
        <text>[protein]-peptidylproline (omega=180) = [protein]-peptidylproline (omega=0)</text>
        <dbReference type="Rhea" id="RHEA:16237"/>
        <dbReference type="Rhea" id="RHEA-COMP:10747"/>
        <dbReference type="Rhea" id="RHEA-COMP:10748"/>
        <dbReference type="ChEBI" id="CHEBI:83833"/>
        <dbReference type="ChEBI" id="CHEBI:83834"/>
        <dbReference type="EC" id="5.2.1.8"/>
    </reaction>
</comment>
<evidence type="ECO:0000313" key="9">
    <source>
        <dbReference type="Proteomes" id="UP001500279"/>
    </source>
</evidence>
<dbReference type="EC" id="5.2.1.8" evidence="6"/>
<sequence length="234" mass="24756">MTTTPSGLQYEDLATGSGEAAKAGQSVTVHYTGWLFDPAAPDNRGRKFDSSKDRGEPFEFDLGAGMVIRGWDEGVQGMLVGGTRILTIPPELGYGPRGAGGVIPPNATLVFEVELLPTPERASLQKTDVVIGEGAEAVEGNSVTVHYTGWLFDAAAADNRGRKFDSSKDRNEPFEFDLGAGMVIRGWDEGVQGMLVGGKRVLVIPPHLGYGKRGAGGVIPPNATLVFEVELLGV</sequence>
<dbReference type="InterPro" id="IPR001179">
    <property type="entry name" value="PPIase_FKBP_dom"/>
</dbReference>
<protein>
    <recommendedName>
        <fullName evidence="6">Peptidyl-prolyl cis-trans isomerase</fullName>
        <ecNumber evidence="6">5.2.1.8</ecNumber>
    </recommendedName>
</protein>
<evidence type="ECO:0000256" key="5">
    <source>
        <dbReference type="PROSITE-ProRule" id="PRU00277"/>
    </source>
</evidence>
<keyword evidence="4 5" id="KW-0413">Isomerase</keyword>
<dbReference type="Gene3D" id="3.10.50.40">
    <property type="match status" value="2"/>
</dbReference>
<evidence type="ECO:0000256" key="1">
    <source>
        <dbReference type="ARBA" id="ARBA00000971"/>
    </source>
</evidence>
<dbReference type="GO" id="GO:0016853">
    <property type="term" value="F:isomerase activity"/>
    <property type="evidence" value="ECO:0007669"/>
    <property type="project" value="UniProtKB-KW"/>
</dbReference>
<dbReference type="Proteomes" id="UP001500279">
    <property type="component" value="Unassembled WGS sequence"/>
</dbReference>
<feature type="domain" description="PPIase FKBP-type" evidence="7">
    <location>
        <begin position="140"/>
        <end position="234"/>
    </location>
</feature>
<gene>
    <name evidence="8" type="ORF">GCM10009107_14320</name>
</gene>
<evidence type="ECO:0000256" key="4">
    <source>
        <dbReference type="ARBA" id="ARBA00023235"/>
    </source>
</evidence>
<dbReference type="InterPro" id="IPR046357">
    <property type="entry name" value="PPIase_dom_sf"/>
</dbReference>
<comment type="similarity">
    <text evidence="2 6">Belongs to the FKBP-type PPIase family.</text>
</comment>
<proteinExistence type="inferred from homology"/>
<evidence type="ECO:0000256" key="2">
    <source>
        <dbReference type="ARBA" id="ARBA00006577"/>
    </source>
</evidence>
<dbReference type="PANTHER" id="PTHR43811">
    <property type="entry name" value="FKBP-TYPE PEPTIDYL-PROLYL CIS-TRANS ISOMERASE FKPA"/>
    <property type="match status" value="1"/>
</dbReference>
<dbReference type="PROSITE" id="PS50059">
    <property type="entry name" value="FKBP_PPIASE"/>
    <property type="match status" value="2"/>
</dbReference>
<evidence type="ECO:0000256" key="3">
    <source>
        <dbReference type="ARBA" id="ARBA00023110"/>
    </source>
</evidence>
<evidence type="ECO:0000259" key="7">
    <source>
        <dbReference type="PROSITE" id="PS50059"/>
    </source>
</evidence>
<keyword evidence="3 5" id="KW-0697">Rotamase</keyword>
<feature type="domain" description="PPIase FKBP-type" evidence="7">
    <location>
        <begin position="24"/>
        <end position="119"/>
    </location>
</feature>
<keyword evidence="9" id="KW-1185">Reference proteome</keyword>
<name>A0ABN1JTW3_9BURK</name>
<reference evidence="8 9" key="1">
    <citation type="journal article" date="2019" name="Int. J. Syst. Evol. Microbiol.">
        <title>The Global Catalogue of Microorganisms (GCM) 10K type strain sequencing project: providing services to taxonomists for standard genome sequencing and annotation.</title>
        <authorList>
            <consortium name="The Broad Institute Genomics Platform"/>
            <consortium name="The Broad Institute Genome Sequencing Center for Infectious Disease"/>
            <person name="Wu L."/>
            <person name="Ma J."/>
        </authorList>
    </citation>
    <scope>NUCLEOTIDE SEQUENCE [LARGE SCALE GENOMIC DNA]</scope>
    <source>
        <strain evidence="8 9">JCM 15503</strain>
    </source>
</reference>
<dbReference type="Pfam" id="PF00254">
    <property type="entry name" value="FKBP_C"/>
    <property type="match status" value="2"/>
</dbReference>
<dbReference type="SUPFAM" id="SSF54534">
    <property type="entry name" value="FKBP-like"/>
    <property type="match status" value="2"/>
</dbReference>
<dbReference type="EMBL" id="BAAAEW010000006">
    <property type="protein sequence ID" value="GAA0746601.1"/>
    <property type="molecule type" value="Genomic_DNA"/>
</dbReference>
<accession>A0ABN1JTW3</accession>